<dbReference type="GO" id="GO:0005524">
    <property type="term" value="F:ATP binding"/>
    <property type="evidence" value="ECO:0007669"/>
    <property type="project" value="UniProtKB-KW"/>
</dbReference>
<dbReference type="PROSITE" id="PS50103">
    <property type="entry name" value="ZF_C3H1"/>
    <property type="match status" value="1"/>
</dbReference>
<evidence type="ECO:0000313" key="10">
    <source>
        <dbReference type="EMBL" id="EDW82895.2"/>
    </source>
</evidence>
<dbReference type="eggNOG" id="KOG0334">
    <property type="taxonomic scope" value="Eukaryota"/>
</dbReference>
<dbReference type="EMBL" id="CH964239">
    <property type="protein sequence ID" value="EDW82895.2"/>
    <property type="molecule type" value="Genomic_DNA"/>
</dbReference>
<evidence type="ECO:0000256" key="3">
    <source>
        <dbReference type="ARBA" id="ARBA00022741"/>
    </source>
</evidence>
<dbReference type="PANTHER" id="PTHR22655">
    <property type="entry name" value="ATP-DEPENDENT RNA HELICASE TDRD12-RELATED"/>
    <property type="match status" value="1"/>
</dbReference>
<keyword evidence="5" id="KW-0347">Helicase</keyword>
<evidence type="ECO:0000256" key="1">
    <source>
        <dbReference type="ARBA" id="ARBA00012552"/>
    </source>
</evidence>
<dbReference type="GO" id="GO:0016787">
    <property type="term" value="F:hydrolase activity"/>
    <property type="evidence" value="ECO:0007669"/>
    <property type="project" value="UniProtKB-KW"/>
</dbReference>
<dbReference type="GO" id="GO:0003724">
    <property type="term" value="F:RNA helicase activity"/>
    <property type="evidence" value="ECO:0007669"/>
    <property type="project" value="UniProtKB-EC"/>
</dbReference>
<dbReference type="Gene3D" id="2.30.30.140">
    <property type="match status" value="1"/>
</dbReference>
<protein>
    <recommendedName>
        <fullName evidence="1">RNA helicase</fullName>
        <ecNumber evidence="1">3.6.4.13</ecNumber>
    </recommendedName>
</protein>
<reference evidence="10 11" key="1">
    <citation type="journal article" date="2007" name="Nature">
        <title>Evolution of genes and genomes on the Drosophila phylogeny.</title>
        <authorList>
            <consortium name="Drosophila 12 Genomes Consortium"/>
            <person name="Clark A.G."/>
            <person name="Eisen M.B."/>
            <person name="Smith D.R."/>
            <person name="Bergman C.M."/>
            <person name="Oliver B."/>
            <person name="Markow T.A."/>
            <person name="Kaufman T.C."/>
            <person name="Kellis M."/>
            <person name="Gelbart W."/>
            <person name="Iyer V.N."/>
            <person name="Pollard D.A."/>
            <person name="Sackton T.B."/>
            <person name="Larracuente A.M."/>
            <person name="Singh N.D."/>
            <person name="Abad J.P."/>
            <person name="Abt D.N."/>
            <person name="Adryan B."/>
            <person name="Aguade M."/>
            <person name="Akashi H."/>
            <person name="Anderson W.W."/>
            <person name="Aquadro C.F."/>
            <person name="Ardell D.H."/>
            <person name="Arguello R."/>
            <person name="Artieri C.G."/>
            <person name="Barbash D.A."/>
            <person name="Barker D."/>
            <person name="Barsanti P."/>
            <person name="Batterham P."/>
            <person name="Batzoglou S."/>
            <person name="Begun D."/>
            <person name="Bhutkar A."/>
            <person name="Blanco E."/>
            <person name="Bosak S.A."/>
            <person name="Bradley R.K."/>
            <person name="Brand A.D."/>
            <person name="Brent M.R."/>
            <person name="Brooks A.N."/>
            <person name="Brown R.H."/>
            <person name="Butlin R.K."/>
            <person name="Caggese C."/>
            <person name="Calvi B.R."/>
            <person name="Bernardo de Carvalho A."/>
            <person name="Caspi A."/>
            <person name="Castrezana S."/>
            <person name="Celniker S.E."/>
            <person name="Chang J.L."/>
            <person name="Chapple C."/>
            <person name="Chatterji S."/>
            <person name="Chinwalla A."/>
            <person name="Civetta A."/>
            <person name="Clifton S.W."/>
            <person name="Comeron J.M."/>
            <person name="Costello J.C."/>
            <person name="Coyne J.A."/>
            <person name="Daub J."/>
            <person name="David R.G."/>
            <person name="Delcher A.L."/>
            <person name="Delehaunty K."/>
            <person name="Do C.B."/>
            <person name="Ebling H."/>
            <person name="Edwards K."/>
            <person name="Eickbush T."/>
            <person name="Evans J.D."/>
            <person name="Filipski A."/>
            <person name="Findeiss S."/>
            <person name="Freyhult E."/>
            <person name="Fulton L."/>
            <person name="Fulton R."/>
            <person name="Garcia A.C."/>
            <person name="Gardiner A."/>
            <person name="Garfield D.A."/>
            <person name="Garvin B.E."/>
            <person name="Gibson G."/>
            <person name="Gilbert D."/>
            <person name="Gnerre S."/>
            <person name="Godfrey J."/>
            <person name="Good R."/>
            <person name="Gotea V."/>
            <person name="Gravely B."/>
            <person name="Greenberg A.J."/>
            <person name="Griffiths-Jones S."/>
            <person name="Gross S."/>
            <person name="Guigo R."/>
            <person name="Gustafson E.A."/>
            <person name="Haerty W."/>
            <person name="Hahn M.W."/>
            <person name="Halligan D.L."/>
            <person name="Halpern A.L."/>
            <person name="Halter G.M."/>
            <person name="Han M.V."/>
            <person name="Heger A."/>
            <person name="Hillier L."/>
            <person name="Hinrichs A.S."/>
            <person name="Holmes I."/>
            <person name="Hoskins R.A."/>
            <person name="Hubisz M.J."/>
            <person name="Hultmark D."/>
            <person name="Huntley M.A."/>
            <person name="Jaffe D.B."/>
            <person name="Jagadeeshan S."/>
            <person name="Jeck W.R."/>
            <person name="Johnson J."/>
            <person name="Jones C.D."/>
            <person name="Jordan W.C."/>
            <person name="Karpen G.H."/>
            <person name="Kataoka E."/>
            <person name="Keightley P.D."/>
            <person name="Kheradpour P."/>
            <person name="Kirkness E.F."/>
            <person name="Koerich L.B."/>
            <person name="Kristiansen K."/>
            <person name="Kudrna D."/>
            <person name="Kulathinal R.J."/>
            <person name="Kumar S."/>
            <person name="Kwok R."/>
            <person name="Lander E."/>
            <person name="Langley C.H."/>
            <person name="Lapoint R."/>
            <person name="Lazzaro B.P."/>
            <person name="Lee S.J."/>
            <person name="Levesque L."/>
            <person name="Li R."/>
            <person name="Lin C.F."/>
            <person name="Lin M.F."/>
            <person name="Lindblad-Toh K."/>
            <person name="Llopart A."/>
            <person name="Long M."/>
            <person name="Low L."/>
            <person name="Lozovsky E."/>
            <person name="Lu J."/>
            <person name="Luo M."/>
            <person name="Machado C.A."/>
            <person name="Makalowski W."/>
            <person name="Marzo M."/>
            <person name="Matsuda M."/>
            <person name="Matzkin L."/>
            <person name="McAllister B."/>
            <person name="McBride C.S."/>
            <person name="McKernan B."/>
            <person name="McKernan K."/>
            <person name="Mendez-Lago M."/>
            <person name="Minx P."/>
            <person name="Mollenhauer M.U."/>
            <person name="Montooth K."/>
            <person name="Mount S.M."/>
            <person name="Mu X."/>
            <person name="Myers E."/>
            <person name="Negre B."/>
            <person name="Newfeld S."/>
            <person name="Nielsen R."/>
            <person name="Noor M.A."/>
            <person name="O'Grady P."/>
            <person name="Pachter L."/>
            <person name="Papaceit M."/>
            <person name="Parisi M.J."/>
            <person name="Parisi M."/>
            <person name="Parts L."/>
            <person name="Pedersen J.S."/>
            <person name="Pesole G."/>
            <person name="Phillippy A.M."/>
            <person name="Ponting C.P."/>
            <person name="Pop M."/>
            <person name="Porcelli D."/>
            <person name="Powell J.R."/>
            <person name="Prohaska S."/>
            <person name="Pruitt K."/>
            <person name="Puig M."/>
            <person name="Quesneville H."/>
            <person name="Ram K.R."/>
            <person name="Rand D."/>
            <person name="Rasmussen M.D."/>
            <person name="Reed L.K."/>
            <person name="Reenan R."/>
            <person name="Reily A."/>
            <person name="Remington K.A."/>
            <person name="Rieger T.T."/>
            <person name="Ritchie M.G."/>
            <person name="Robin C."/>
            <person name="Rogers Y.H."/>
            <person name="Rohde C."/>
            <person name="Rozas J."/>
            <person name="Rubenfield M.J."/>
            <person name="Ruiz A."/>
            <person name="Russo S."/>
            <person name="Salzberg S.L."/>
            <person name="Sanchez-Gracia A."/>
            <person name="Saranga D.J."/>
            <person name="Sato H."/>
            <person name="Schaeffer S.W."/>
            <person name="Schatz M.C."/>
            <person name="Schlenke T."/>
            <person name="Schwartz R."/>
            <person name="Segarra C."/>
            <person name="Singh R.S."/>
            <person name="Sirot L."/>
            <person name="Sirota M."/>
            <person name="Sisneros N.B."/>
            <person name="Smith C.D."/>
            <person name="Smith T.F."/>
            <person name="Spieth J."/>
            <person name="Stage D.E."/>
            <person name="Stark A."/>
            <person name="Stephan W."/>
            <person name="Strausberg R.L."/>
            <person name="Strempel S."/>
            <person name="Sturgill D."/>
            <person name="Sutton G."/>
            <person name="Sutton G.G."/>
            <person name="Tao W."/>
            <person name="Teichmann S."/>
            <person name="Tobari Y.N."/>
            <person name="Tomimura Y."/>
            <person name="Tsolas J.M."/>
            <person name="Valente V.L."/>
            <person name="Venter E."/>
            <person name="Venter J.C."/>
            <person name="Vicario S."/>
            <person name="Vieira F.G."/>
            <person name="Vilella A.J."/>
            <person name="Villasante A."/>
            <person name="Walenz B."/>
            <person name="Wang J."/>
            <person name="Wasserman M."/>
            <person name="Watts T."/>
            <person name="Wilson D."/>
            <person name="Wilson R.K."/>
            <person name="Wing R.A."/>
            <person name="Wolfner M.F."/>
            <person name="Wong A."/>
            <person name="Wong G.K."/>
            <person name="Wu C.I."/>
            <person name="Wu G."/>
            <person name="Yamamoto D."/>
            <person name="Yang H.P."/>
            <person name="Yang S.P."/>
            <person name="Yorke J.A."/>
            <person name="Yoshida K."/>
            <person name="Zdobnov E."/>
            <person name="Zhang P."/>
            <person name="Zhang Y."/>
            <person name="Zimin A.V."/>
            <person name="Baldwin J."/>
            <person name="Abdouelleil A."/>
            <person name="Abdulkadir J."/>
            <person name="Abebe A."/>
            <person name="Abera B."/>
            <person name="Abreu J."/>
            <person name="Acer S.C."/>
            <person name="Aftuck L."/>
            <person name="Alexander A."/>
            <person name="An P."/>
            <person name="Anderson E."/>
            <person name="Anderson S."/>
            <person name="Arachi H."/>
            <person name="Azer M."/>
            <person name="Bachantsang P."/>
            <person name="Barry A."/>
            <person name="Bayul T."/>
            <person name="Berlin A."/>
            <person name="Bessette D."/>
            <person name="Bloom T."/>
            <person name="Blye J."/>
            <person name="Boguslavskiy L."/>
            <person name="Bonnet C."/>
            <person name="Boukhgalter B."/>
            <person name="Bourzgui I."/>
            <person name="Brown A."/>
            <person name="Cahill P."/>
            <person name="Channer S."/>
            <person name="Cheshatsang Y."/>
            <person name="Chuda L."/>
            <person name="Citroen M."/>
            <person name="Collymore A."/>
            <person name="Cooke P."/>
            <person name="Costello M."/>
            <person name="D'Aco K."/>
            <person name="Daza R."/>
            <person name="De Haan G."/>
            <person name="DeGray S."/>
            <person name="DeMaso C."/>
            <person name="Dhargay N."/>
            <person name="Dooley K."/>
            <person name="Dooley E."/>
            <person name="Doricent M."/>
            <person name="Dorje P."/>
            <person name="Dorjee K."/>
            <person name="Dupes A."/>
            <person name="Elong R."/>
            <person name="Falk J."/>
            <person name="Farina A."/>
            <person name="Faro S."/>
            <person name="Ferguson D."/>
            <person name="Fisher S."/>
            <person name="Foley C.D."/>
            <person name="Franke A."/>
            <person name="Friedrich D."/>
            <person name="Gadbois L."/>
            <person name="Gearin G."/>
            <person name="Gearin C.R."/>
            <person name="Giannoukos G."/>
            <person name="Goode T."/>
            <person name="Graham J."/>
            <person name="Grandbois E."/>
            <person name="Grewal S."/>
            <person name="Gyaltsen K."/>
            <person name="Hafez N."/>
            <person name="Hagos B."/>
            <person name="Hall J."/>
            <person name="Henson C."/>
            <person name="Hollinger A."/>
            <person name="Honan T."/>
            <person name="Huard M.D."/>
            <person name="Hughes L."/>
            <person name="Hurhula B."/>
            <person name="Husby M.E."/>
            <person name="Kamat A."/>
            <person name="Kanga B."/>
            <person name="Kashin S."/>
            <person name="Khazanovich D."/>
            <person name="Kisner P."/>
            <person name="Lance K."/>
            <person name="Lara M."/>
            <person name="Lee W."/>
            <person name="Lennon N."/>
            <person name="Letendre F."/>
            <person name="LeVine R."/>
            <person name="Lipovsky A."/>
            <person name="Liu X."/>
            <person name="Liu J."/>
            <person name="Liu S."/>
            <person name="Lokyitsang T."/>
            <person name="Lokyitsang Y."/>
            <person name="Lubonja R."/>
            <person name="Lui A."/>
            <person name="MacDonald P."/>
            <person name="Magnisalis V."/>
            <person name="Maru K."/>
            <person name="Matthews C."/>
            <person name="McCusker W."/>
            <person name="McDonough S."/>
            <person name="Mehta T."/>
            <person name="Meldrim J."/>
            <person name="Meneus L."/>
            <person name="Mihai O."/>
            <person name="Mihalev A."/>
            <person name="Mihova T."/>
            <person name="Mittelman R."/>
            <person name="Mlenga V."/>
            <person name="Montmayeur A."/>
            <person name="Mulrain L."/>
            <person name="Navidi A."/>
            <person name="Naylor J."/>
            <person name="Negash T."/>
            <person name="Nguyen T."/>
            <person name="Nguyen N."/>
            <person name="Nicol R."/>
            <person name="Norbu C."/>
            <person name="Norbu N."/>
            <person name="Novod N."/>
            <person name="O'Neill B."/>
            <person name="Osman S."/>
            <person name="Markiewicz E."/>
            <person name="Oyono O.L."/>
            <person name="Patti C."/>
            <person name="Phunkhang P."/>
            <person name="Pierre F."/>
            <person name="Priest M."/>
            <person name="Raghuraman S."/>
            <person name="Rege F."/>
            <person name="Reyes R."/>
            <person name="Rise C."/>
            <person name="Rogov P."/>
            <person name="Ross K."/>
            <person name="Ryan E."/>
            <person name="Settipalli S."/>
            <person name="Shea T."/>
            <person name="Sherpa N."/>
            <person name="Shi L."/>
            <person name="Shih D."/>
            <person name="Sparrow T."/>
            <person name="Spaulding J."/>
            <person name="Stalker J."/>
            <person name="Stange-Thomann N."/>
            <person name="Stavropoulos S."/>
            <person name="Stone C."/>
            <person name="Strader C."/>
            <person name="Tesfaye S."/>
            <person name="Thomson T."/>
            <person name="Thoulutsang Y."/>
            <person name="Thoulutsang D."/>
            <person name="Topham K."/>
            <person name="Topping I."/>
            <person name="Tsamla T."/>
            <person name="Vassiliev H."/>
            <person name="Vo A."/>
            <person name="Wangchuk T."/>
            <person name="Wangdi T."/>
            <person name="Weiand M."/>
            <person name="Wilkinson J."/>
            <person name="Wilson A."/>
            <person name="Yadav S."/>
            <person name="Young G."/>
            <person name="Yu Q."/>
            <person name="Zembek L."/>
            <person name="Zhong D."/>
            <person name="Zimmer A."/>
            <person name="Zwirko Z."/>
            <person name="Jaffe D.B."/>
            <person name="Alvarez P."/>
            <person name="Brockman W."/>
            <person name="Butler J."/>
            <person name="Chin C."/>
            <person name="Gnerre S."/>
            <person name="Grabherr M."/>
            <person name="Kleber M."/>
            <person name="Mauceli E."/>
            <person name="MacCallum I."/>
        </authorList>
    </citation>
    <scope>NUCLEOTIDE SEQUENCE [LARGE SCALE GENOMIC DNA]</scope>
    <source>
        <strain evidence="11">Tucson 14030-0811.24</strain>
    </source>
</reference>
<dbReference type="GO" id="GO:0008270">
    <property type="term" value="F:zinc ion binding"/>
    <property type="evidence" value="ECO:0007669"/>
    <property type="project" value="UniProtKB-KW"/>
</dbReference>
<evidence type="ECO:0000256" key="7">
    <source>
        <dbReference type="ARBA" id="ARBA00047984"/>
    </source>
</evidence>
<keyword evidence="3" id="KW-0547">Nucleotide-binding</keyword>
<keyword evidence="11" id="KW-1185">Reference proteome</keyword>
<dbReference type="HOGENOM" id="CLU_408976_0_0_1"/>
<dbReference type="Pfam" id="PF00567">
    <property type="entry name" value="TUDOR"/>
    <property type="match status" value="1"/>
</dbReference>
<keyword evidence="8" id="KW-0479">Metal-binding</keyword>
<evidence type="ECO:0000259" key="9">
    <source>
        <dbReference type="PROSITE" id="PS50103"/>
    </source>
</evidence>
<dbReference type="STRING" id="7260.B4NDI9"/>
<evidence type="ECO:0000313" key="11">
    <source>
        <dbReference type="Proteomes" id="UP000007798"/>
    </source>
</evidence>
<keyword evidence="6" id="KW-0067">ATP-binding</keyword>
<keyword evidence="4" id="KW-0378">Hydrolase</keyword>
<dbReference type="SUPFAM" id="SSF52540">
    <property type="entry name" value="P-loop containing nucleoside triphosphate hydrolases"/>
    <property type="match status" value="1"/>
</dbReference>
<dbReference type="SMART" id="SM00333">
    <property type="entry name" value="TUDOR"/>
    <property type="match status" value="1"/>
</dbReference>
<dbReference type="InterPro" id="IPR027417">
    <property type="entry name" value="P-loop_NTPase"/>
</dbReference>
<dbReference type="Proteomes" id="UP000007798">
    <property type="component" value="Unassembled WGS sequence"/>
</dbReference>
<evidence type="ECO:0000256" key="5">
    <source>
        <dbReference type="ARBA" id="ARBA00022806"/>
    </source>
</evidence>
<evidence type="ECO:0000256" key="2">
    <source>
        <dbReference type="ARBA" id="ARBA00022737"/>
    </source>
</evidence>
<dbReference type="InParanoid" id="B4NDI9"/>
<evidence type="ECO:0000256" key="6">
    <source>
        <dbReference type="ARBA" id="ARBA00022840"/>
    </source>
</evidence>
<dbReference type="Gene3D" id="3.40.50.300">
    <property type="entry name" value="P-loop containing nucleotide triphosphate hydrolases"/>
    <property type="match status" value="1"/>
</dbReference>
<dbReference type="OrthoDB" id="249932at2759"/>
<keyword evidence="8" id="KW-0863">Zinc-finger</keyword>
<comment type="catalytic activity">
    <reaction evidence="7">
        <text>ATP + H2O = ADP + phosphate + H(+)</text>
        <dbReference type="Rhea" id="RHEA:13065"/>
        <dbReference type="ChEBI" id="CHEBI:15377"/>
        <dbReference type="ChEBI" id="CHEBI:15378"/>
        <dbReference type="ChEBI" id="CHEBI:30616"/>
        <dbReference type="ChEBI" id="CHEBI:43474"/>
        <dbReference type="ChEBI" id="CHEBI:456216"/>
        <dbReference type="EC" id="3.6.4.13"/>
    </reaction>
</comment>
<keyword evidence="8" id="KW-0862">Zinc</keyword>
<evidence type="ECO:0000256" key="8">
    <source>
        <dbReference type="PROSITE-ProRule" id="PRU00723"/>
    </source>
</evidence>
<gene>
    <name evidence="10" type="primary">Dwil\GK24909</name>
    <name evidence="10" type="ORF">Dwil_GK24909</name>
</gene>
<keyword evidence="2" id="KW-0677">Repeat</keyword>
<dbReference type="InterPro" id="IPR000571">
    <property type="entry name" value="Znf_CCCH"/>
</dbReference>
<dbReference type="GO" id="GO:0042078">
    <property type="term" value="P:germ-line stem cell division"/>
    <property type="evidence" value="ECO:0007669"/>
    <property type="project" value="TreeGrafter"/>
</dbReference>
<feature type="domain" description="C3H1-type" evidence="9">
    <location>
        <begin position="384"/>
        <end position="411"/>
    </location>
</feature>
<dbReference type="EC" id="3.6.4.13" evidence="1"/>
<dbReference type="InterPro" id="IPR002999">
    <property type="entry name" value="Tudor"/>
</dbReference>
<dbReference type="AlphaFoldDB" id="B4NDI9"/>
<dbReference type="PANTHER" id="PTHR22655:SF2">
    <property type="entry name" value="ATP-DEPENDENT RNA HELICASE TDRD12-RELATED"/>
    <property type="match status" value="1"/>
</dbReference>
<proteinExistence type="predicted"/>
<sequence length="593" mass="69332">MKIRNSMMKHFAIEKARREQRCAWPHLAYGHSMIMIGHEKCGKTWSFIPILSQRIYNAIKGGNLEWAGPICISVVVNMSEGKTLAKIMREMLDFCSTDGGNVTKVVTLFDNSSIKEVSKILCRPCGILITTVELLLQLQLLDNLDELRRTNRMKFMTLINWLVNKFKFDKDQTQLIITSRLWMEGVMRTLPNVIIIFEDGLEACAYRGIKLNLEFVSATDHDEGITLLKTLTHCNLKMERIVIVCHTNYESRHLSELLKAQNIPHINFVSPIETIEKKIQNEKGIIIAKDDMLPNLKCGYIDLLICYTLTNSWHRYKARFNLFYTNCKSLDKRPGEALMFFNEMATEQAWLFCDFILKHDLPMQEEWFKHLFNFRLQKEIIQPQYNINLCTQLLSYGNCSRRSCRFRHRLLAKEAQIPSYLPSGVHVYYRQEVNQIPLLNPSIGDVCILEVDKCYQRAVIIGVDSDEVIGVRLLDWDGRYIEVLKTELYQCHEHFSTQMSQAIELRLTGLMPYSMDRLWTTAESRYIRHRFCKFSTDHLYSANIDFAFNNILFVNTIYSKKGDDLREILLNRMYAYDDEFVRSRFIDMALKAV</sequence>
<feature type="zinc finger region" description="C3H1-type" evidence="8">
    <location>
        <begin position="384"/>
        <end position="411"/>
    </location>
</feature>
<accession>B4NDI9</accession>
<name>B4NDI9_DROWI</name>
<organism evidence="10 11">
    <name type="scientific">Drosophila willistoni</name>
    <name type="common">Fruit fly</name>
    <dbReference type="NCBI Taxonomy" id="7260"/>
    <lineage>
        <taxon>Eukaryota</taxon>
        <taxon>Metazoa</taxon>
        <taxon>Ecdysozoa</taxon>
        <taxon>Arthropoda</taxon>
        <taxon>Hexapoda</taxon>
        <taxon>Insecta</taxon>
        <taxon>Pterygota</taxon>
        <taxon>Neoptera</taxon>
        <taxon>Endopterygota</taxon>
        <taxon>Diptera</taxon>
        <taxon>Brachycera</taxon>
        <taxon>Muscomorpha</taxon>
        <taxon>Ephydroidea</taxon>
        <taxon>Drosophilidae</taxon>
        <taxon>Drosophila</taxon>
        <taxon>Sophophora</taxon>
    </lineage>
</organism>
<dbReference type="FunCoup" id="B4NDI9">
    <property type="interactions" value="7"/>
</dbReference>
<evidence type="ECO:0000256" key="4">
    <source>
        <dbReference type="ARBA" id="ARBA00022801"/>
    </source>
</evidence>
<dbReference type="SMR" id="B4NDI9"/>
<dbReference type="SUPFAM" id="SSF63748">
    <property type="entry name" value="Tudor/PWWP/MBT"/>
    <property type="match status" value="1"/>
</dbReference>